<feature type="transmembrane region" description="Helical" evidence="7">
    <location>
        <begin position="141"/>
        <end position="165"/>
    </location>
</feature>
<dbReference type="Gene3D" id="1.10.3720.10">
    <property type="entry name" value="MetI-like"/>
    <property type="match status" value="1"/>
</dbReference>
<dbReference type="EMBL" id="FUYX01000002">
    <property type="protein sequence ID" value="SKB44020.1"/>
    <property type="molecule type" value="Genomic_DNA"/>
</dbReference>
<evidence type="ECO:0000313" key="12">
    <source>
        <dbReference type="Proteomes" id="UP000190130"/>
    </source>
</evidence>
<reference evidence="9 11" key="1">
    <citation type="submission" date="2015-10" db="EMBL/GenBank/DDBJ databases">
        <title>Draft genome of Bosea thiooxidans.</title>
        <authorList>
            <person name="Wang X."/>
        </authorList>
    </citation>
    <scope>NUCLEOTIDE SEQUENCE [LARGE SCALE GENOMIC DNA]</scope>
    <source>
        <strain evidence="9 11">CGMCC 9174</strain>
    </source>
</reference>
<dbReference type="Proteomes" id="UP000051562">
    <property type="component" value="Unassembled WGS sequence"/>
</dbReference>
<feature type="transmembrane region" description="Helical" evidence="7">
    <location>
        <begin position="171"/>
        <end position="192"/>
    </location>
</feature>
<dbReference type="InterPro" id="IPR045621">
    <property type="entry name" value="BPD_transp_1_N"/>
</dbReference>
<evidence type="ECO:0000256" key="3">
    <source>
        <dbReference type="ARBA" id="ARBA00022475"/>
    </source>
</evidence>
<evidence type="ECO:0000256" key="6">
    <source>
        <dbReference type="ARBA" id="ARBA00023136"/>
    </source>
</evidence>
<keyword evidence="5 7" id="KW-1133">Transmembrane helix</keyword>
<dbReference type="EMBL" id="LMAR01000094">
    <property type="protein sequence ID" value="KQK27718.1"/>
    <property type="molecule type" value="Genomic_DNA"/>
</dbReference>
<dbReference type="Proteomes" id="UP000190130">
    <property type="component" value="Unassembled WGS sequence"/>
</dbReference>
<keyword evidence="2 7" id="KW-0813">Transport</keyword>
<dbReference type="OrthoDB" id="9803623at2"/>
<keyword evidence="3" id="KW-1003">Cell membrane</keyword>
<feature type="transmembrane region" description="Helical" evidence="7">
    <location>
        <begin position="12"/>
        <end position="33"/>
    </location>
</feature>
<evidence type="ECO:0000313" key="11">
    <source>
        <dbReference type="Proteomes" id="UP000051562"/>
    </source>
</evidence>
<dbReference type="InterPro" id="IPR035906">
    <property type="entry name" value="MetI-like_sf"/>
</dbReference>
<dbReference type="SUPFAM" id="SSF161098">
    <property type="entry name" value="MetI-like"/>
    <property type="match status" value="1"/>
</dbReference>
<evidence type="ECO:0000256" key="1">
    <source>
        <dbReference type="ARBA" id="ARBA00004651"/>
    </source>
</evidence>
<gene>
    <name evidence="9" type="ORF">ARD30_25370</name>
    <name evidence="10" type="ORF">SAMN05660750_00671</name>
</gene>
<reference evidence="10 12" key="2">
    <citation type="submission" date="2017-02" db="EMBL/GenBank/DDBJ databases">
        <authorList>
            <person name="Peterson S.W."/>
        </authorList>
    </citation>
    <scope>NUCLEOTIDE SEQUENCE [LARGE SCALE GENOMIC DNA]</scope>
    <source>
        <strain evidence="10 12">DSM 9653</strain>
    </source>
</reference>
<organism evidence="9 11">
    <name type="scientific">Bosea thiooxidans</name>
    <dbReference type="NCBI Taxonomy" id="53254"/>
    <lineage>
        <taxon>Bacteria</taxon>
        <taxon>Pseudomonadati</taxon>
        <taxon>Pseudomonadota</taxon>
        <taxon>Alphaproteobacteria</taxon>
        <taxon>Hyphomicrobiales</taxon>
        <taxon>Boseaceae</taxon>
        <taxon>Bosea</taxon>
    </lineage>
</organism>
<evidence type="ECO:0000256" key="2">
    <source>
        <dbReference type="ARBA" id="ARBA00022448"/>
    </source>
</evidence>
<dbReference type="GO" id="GO:0055085">
    <property type="term" value="P:transmembrane transport"/>
    <property type="evidence" value="ECO:0007669"/>
    <property type="project" value="InterPro"/>
</dbReference>
<comment type="similarity">
    <text evidence="7">Belongs to the binding-protein-dependent transport system permease family.</text>
</comment>
<dbReference type="CDD" id="cd06261">
    <property type="entry name" value="TM_PBP2"/>
    <property type="match status" value="1"/>
</dbReference>
<comment type="subcellular location">
    <subcellularLocation>
        <location evidence="1 7">Cell membrane</location>
        <topology evidence="1 7">Multi-pass membrane protein</topology>
    </subcellularLocation>
</comment>
<keyword evidence="6 7" id="KW-0472">Membrane</keyword>
<keyword evidence="11" id="KW-1185">Reference proteome</keyword>
<dbReference type="PANTHER" id="PTHR43163">
    <property type="entry name" value="DIPEPTIDE TRANSPORT SYSTEM PERMEASE PROTEIN DPPB-RELATED"/>
    <property type="match status" value="1"/>
</dbReference>
<proteinExistence type="inferred from homology"/>
<evidence type="ECO:0000256" key="7">
    <source>
        <dbReference type="RuleBase" id="RU363032"/>
    </source>
</evidence>
<evidence type="ECO:0000256" key="4">
    <source>
        <dbReference type="ARBA" id="ARBA00022692"/>
    </source>
</evidence>
<dbReference type="AlphaFoldDB" id="A0A0Q3PDE7"/>
<evidence type="ECO:0000313" key="10">
    <source>
        <dbReference type="EMBL" id="SKB44020.1"/>
    </source>
</evidence>
<evidence type="ECO:0000259" key="8">
    <source>
        <dbReference type="PROSITE" id="PS50928"/>
    </source>
</evidence>
<dbReference type="GO" id="GO:0005886">
    <property type="term" value="C:plasma membrane"/>
    <property type="evidence" value="ECO:0007669"/>
    <property type="project" value="UniProtKB-SubCell"/>
</dbReference>
<feature type="transmembrane region" description="Helical" evidence="7">
    <location>
        <begin position="283"/>
        <end position="309"/>
    </location>
</feature>
<protein>
    <submittedName>
        <fullName evidence="10">Peptide/nickel transport system permease protein</fullName>
    </submittedName>
</protein>
<feature type="domain" description="ABC transmembrane type-1" evidence="8">
    <location>
        <begin position="101"/>
        <end position="302"/>
    </location>
</feature>
<dbReference type="PANTHER" id="PTHR43163:SF6">
    <property type="entry name" value="DIPEPTIDE TRANSPORT SYSTEM PERMEASE PROTEIN DPPB-RELATED"/>
    <property type="match status" value="1"/>
</dbReference>
<dbReference type="RefSeq" id="WP_055730985.1">
    <property type="nucleotide sequence ID" value="NZ_FUYX01000002.1"/>
</dbReference>
<feature type="transmembrane region" description="Helical" evidence="7">
    <location>
        <begin position="237"/>
        <end position="263"/>
    </location>
</feature>
<keyword evidence="4 7" id="KW-0812">Transmembrane</keyword>
<dbReference type="Pfam" id="PF00528">
    <property type="entry name" value="BPD_transp_1"/>
    <property type="match status" value="1"/>
</dbReference>
<evidence type="ECO:0000313" key="9">
    <source>
        <dbReference type="EMBL" id="KQK27718.1"/>
    </source>
</evidence>
<accession>A0A0Q3PDE7</accession>
<evidence type="ECO:0000256" key="5">
    <source>
        <dbReference type="ARBA" id="ARBA00022989"/>
    </source>
</evidence>
<sequence>MMRGRSLFRFLLAKTAQIGAILFALVLLTFLMVKMIPGDAASRIAGPDADAAYLTQLRSELGLDQPFAVQLWNYVAGVARGDFGVSLATRQPVIELIRDRLPYTAALAGLALAFVVVVGFTFGLAVAIATRDDRLPWLDHGFTIVTGTLGAIPELLAGIFLGYVFAVSLGWLPISGAAGPSSVILPALAIGLRPALNLARVVRVEARRTLRADFIRTARSKRLPAWRIYLRHLAPNVVTAALTIAGLVFPFLIGGAVIVENIFAWPGLGTAIVRAVVTADYPVVQAIVVLLGLLVLATNMIVDVLLAIADPRSTVRT</sequence>
<name>A0A0Q3PDE7_9HYPH</name>
<dbReference type="STRING" id="53254.SAMN05660750_00671"/>
<dbReference type="Pfam" id="PF19300">
    <property type="entry name" value="BPD_transp_1_N"/>
    <property type="match status" value="1"/>
</dbReference>
<feature type="transmembrane region" description="Helical" evidence="7">
    <location>
        <begin position="105"/>
        <end position="129"/>
    </location>
</feature>
<dbReference type="InterPro" id="IPR000515">
    <property type="entry name" value="MetI-like"/>
</dbReference>
<dbReference type="PROSITE" id="PS50928">
    <property type="entry name" value="ABC_TM1"/>
    <property type="match status" value="1"/>
</dbReference>